<sequence>MVIENEYCEKCNEKYTSTFNKWWCKSCQINDLKKNFTNWTSRNITIDNFIQMMQLKINSRYDIIFEWIPYNQFSNIKEIGKGGFATIYSATWKDGPLSYDCEYIRDKKKVALKQLYNSENITIEFLNEVKGYSIGIFKYVLSIYGISQNPDTKNYVMVLDYAEGGDLYNWVNKYYNKLDWLYNIKALLSIIEGLEIVHQENMVHRDFHTGNILSMYNTLDNYIICVSDMGLCGKVDSTDKTEIYGVMPYVAPEVLRGKPYTQAADIYSFGMIMYYVATGRKPFCNCAHDEILVLDICKGIRPEINEPEAPKCYIDLMKRCWNSNPNNRPKATEIKELIELFYDSYSSNLKSEKDELLSFDINEQFEKAEEYKESNFLFLEEKRQSATHPQAVYTSRLLNPFTKDLPKYDLNSECLDCELFISSNNFIYYKQLN</sequence>
<evidence type="ECO:0000313" key="7">
    <source>
        <dbReference type="Proteomes" id="UP000022910"/>
    </source>
</evidence>
<evidence type="ECO:0000256" key="1">
    <source>
        <dbReference type="ARBA" id="ARBA00022679"/>
    </source>
</evidence>
<keyword evidence="4" id="KW-0067">ATP-binding</keyword>
<dbReference type="SUPFAM" id="SSF56112">
    <property type="entry name" value="Protein kinase-like (PK-like)"/>
    <property type="match status" value="1"/>
</dbReference>
<evidence type="ECO:0000259" key="5">
    <source>
        <dbReference type="PROSITE" id="PS50011"/>
    </source>
</evidence>
<keyword evidence="7" id="KW-1185">Reference proteome</keyword>
<protein>
    <submittedName>
        <fullName evidence="6">Tpk3p</fullName>
    </submittedName>
</protein>
<proteinExistence type="predicted"/>
<comment type="caution">
    <text evidence="6">The sequence shown here is derived from an EMBL/GenBank/DDBJ whole genome shotgun (WGS) entry which is preliminary data.</text>
</comment>
<dbReference type="Proteomes" id="UP000022910">
    <property type="component" value="Unassembled WGS sequence"/>
</dbReference>
<dbReference type="InterPro" id="IPR051681">
    <property type="entry name" value="Ser/Thr_Kinases-Pseudokinases"/>
</dbReference>
<dbReference type="PROSITE" id="PS50011">
    <property type="entry name" value="PROTEIN_KINASE_DOM"/>
    <property type="match status" value="1"/>
</dbReference>
<dbReference type="InterPro" id="IPR000719">
    <property type="entry name" value="Prot_kinase_dom"/>
</dbReference>
<evidence type="ECO:0000313" key="6">
    <source>
        <dbReference type="EMBL" id="EXX72817.1"/>
    </source>
</evidence>
<dbReference type="AlphaFoldDB" id="A0A015JT99"/>
<dbReference type="Pfam" id="PF07714">
    <property type="entry name" value="PK_Tyr_Ser-Thr"/>
    <property type="match status" value="1"/>
</dbReference>
<dbReference type="InterPro" id="IPR001245">
    <property type="entry name" value="Ser-Thr/Tyr_kinase_cat_dom"/>
</dbReference>
<dbReference type="HOGENOM" id="CLU_000288_7_34_1"/>
<dbReference type="PANTHER" id="PTHR44329">
    <property type="entry name" value="SERINE/THREONINE-PROTEIN KINASE TNNI3K-RELATED"/>
    <property type="match status" value="1"/>
</dbReference>
<feature type="domain" description="Protein kinase" evidence="5">
    <location>
        <begin position="73"/>
        <end position="342"/>
    </location>
</feature>
<evidence type="ECO:0000256" key="3">
    <source>
        <dbReference type="ARBA" id="ARBA00022777"/>
    </source>
</evidence>
<gene>
    <name evidence="6" type="ORF">RirG_065750</name>
</gene>
<keyword evidence="3" id="KW-0418">Kinase</keyword>
<evidence type="ECO:0000256" key="4">
    <source>
        <dbReference type="ARBA" id="ARBA00022840"/>
    </source>
</evidence>
<organism evidence="6 7">
    <name type="scientific">Rhizophagus irregularis (strain DAOM 197198w)</name>
    <name type="common">Glomus intraradices</name>
    <dbReference type="NCBI Taxonomy" id="1432141"/>
    <lineage>
        <taxon>Eukaryota</taxon>
        <taxon>Fungi</taxon>
        <taxon>Fungi incertae sedis</taxon>
        <taxon>Mucoromycota</taxon>
        <taxon>Glomeromycotina</taxon>
        <taxon>Glomeromycetes</taxon>
        <taxon>Glomerales</taxon>
        <taxon>Glomeraceae</taxon>
        <taxon>Rhizophagus</taxon>
    </lineage>
</organism>
<dbReference type="Gene3D" id="1.10.510.10">
    <property type="entry name" value="Transferase(Phosphotransferase) domain 1"/>
    <property type="match status" value="1"/>
</dbReference>
<dbReference type="OrthoDB" id="544350at2759"/>
<name>A0A015JT99_RHIIW</name>
<keyword evidence="2" id="KW-0547">Nucleotide-binding</keyword>
<dbReference type="GO" id="GO:0005524">
    <property type="term" value="F:ATP binding"/>
    <property type="evidence" value="ECO:0007669"/>
    <property type="project" value="UniProtKB-KW"/>
</dbReference>
<evidence type="ECO:0000256" key="2">
    <source>
        <dbReference type="ARBA" id="ARBA00022741"/>
    </source>
</evidence>
<dbReference type="InterPro" id="IPR011009">
    <property type="entry name" value="Kinase-like_dom_sf"/>
</dbReference>
<dbReference type="PANTHER" id="PTHR44329:SF288">
    <property type="entry name" value="MITOGEN-ACTIVATED PROTEIN KINASE KINASE KINASE 20"/>
    <property type="match status" value="1"/>
</dbReference>
<reference evidence="6 7" key="1">
    <citation type="submission" date="2014-02" db="EMBL/GenBank/DDBJ databases">
        <title>Single nucleus genome sequencing reveals high similarity among nuclei of an endomycorrhizal fungus.</title>
        <authorList>
            <person name="Lin K."/>
            <person name="Geurts R."/>
            <person name="Zhang Z."/>
            <person name="Limpens E."/>
            <person name="Saunders D.G."/>
            <person name="Mu D."/>
            <person name="Pang E."/>
            <person name="Cao H."/>
            <person name="Cha H."/>
            <person name="Lin T."/>
            <person name="Zhou Q."/>
            <person name="Shang Y."/>
            <person name="Li Y."/>
            <person name="Ivanov S."/>
            <person name="Sharma T."/>
            <person name="Velzen R.V."/>
            <person name="Ruijter N.D."/>
            <person name="Aanen D.K."/>
            <person name="Win J."/>
            <person name="Kamoun S."/>
            <person name="Bisseling T."/>
            <person name="Huang S."/>
        </authorList>
    </citation>
    <scope>NUCLEOTIDE SEQUENCE [LARGE SCALE GENOMIC DNA]</scope>
    <source>
        <strain evidence="7">DAOM197198w</strain>
    </source>
</reference>
<dbReference type="GO" id="GO:0004674">
    <property type="term" value="F:protein serine/threonine kinase activity"/>
    <property type="evidence" value="ECO:0007669"/>
    <property type="project" value="TreeGrafter"/>
</dbReference>
<dbReference type="EMBL" id="JEMT01015013">
    <property type="protein sequence ID" value="EXX72817.1"/>
    <property type="molecule type" value="Genomic_DNA"/>
</dbReference>
<dbReference type="STRING" id="1432141.A0A015JT99"/>
<accession>A0A015JT99</accession>
<keyword evidence="1" id="KW-0808">Transferase</keyword>